<name>A0A517VLJ3_9PLAN</name>
<feature type="transmembrane region" description="Helical" evidence="2">
    <location>
        <begin position="2693"/>
        <end position="2711"/>
    </location>
</feature>
<dbReference type="Proteomes" id="UP000316855">
    <property type="component" value="Chromosome"/>
</dbReference>
<feature type="region of interest" description="Disordered" evidence="1">
    <location>
        <begin position="1096"/>
        <end position="1115"/>
    </location>
</feature>
<reference evidence="3 4" key="1">
    <citation type="submission" date="2019-02" db="EMBL/GenBank/DDBJ databases">
        <title>Deep-cultivation of Planctomycetes and their phenomic and genomic characterization uncovers novel biology.</title>
        <authorList>
            <person name="Wiegand S."/>
            <person name="Jogler M."/>
            <person name="Boedeker C."/>
            <person name="Pinto D."/>
            <person name="Vollmers J."/>
            <person name="Rivas-Marin E."/>
            <person name="Kohn T."/>
            <person name="Peeters S.H."/>
            <person name="Heuer A."/>
            <person name="Rast P."/>
            <person name="Oberbeckmann S."/>
            <person name="Bunk B."/>
            <person name="Jeske O."/>
            <person name="Meyerdierks A."/>
            <person name="Storesund J.E."/>
            <person name="Kallscheuer N."/>
            <person name="Luecker S."/>
            <person name="Lage O.M."/>
            <person name="Pohl T."/>
            <person name="Merkel B.J."/>
            <person name="Hornburger P."/>
            <person name="Mueller R.-W."/>
            <person name="Bruemmer F."/>
            <person name="Labrenz M."/>
            <person name="Spormann A.M."/>
            <person name="Op den Camp H."/>
            <person name="Overmann J."/>
            <person name="Amann R."/>
            <person name="Jetten M.S.M."/>
            <person name="Mascher T."/>
            <person name="Medema M.H."/>
            <person name="Devos D.P."/>
            <person name="Kaster A.-K."/>
            <person name="Ovreas L."/>
            <person name="Rohde M."/>
            <person name="Galperin M.Y."/>
            <person name="Jogler C."/>
        </authorList>
    </citation>
    <scope>NUCLEOTIDE SEQUENCE [LARGE SCALE GENOMIC DNA]</scope>
    <source>
        <strain evidence="3 4">Pan161</strain>
    </source>
</reference>
<evidence type="ECO:0000313" key="4">
    <source>
        <dbReference type="Proteomes" id="UP000316855"/>
    </source>
</evidence>
<evidence type="ECO:0000256" key="2">
    <source>
        <dbReference type="SAM" id="Phobius"/>
    </source>
</evidence>
<evidence type="ECO:0000256" key="1">
    <source>
        <dbReference type="SAM" id="MobiDB-lite"/>
    </source>
</evidence>
<dbReference type="EMBL" id="CP036343">
    <property type="protein sequence ID" value="QDT93893.1"/>
    <property type="molecule type" value="Genomic_DNA"/>
</dbReference>
<evidence type="ECO:0000313" key="3">
    <source>
        <dbReference type="EMBL" id="QDT93893.1"/>
    </source>
</evidence>
<feature type="transmembrane region" description="Helical" evidence="2">
    <location>
        <begin position="1239"/>
        <end position="1254"/>
    </location>
</feature>
<feature type="transmembrane region" description="Helical" evidence="2">
    <location>
        <begin position="975"/>
        <end position="996"/>
    </location>
</feature>
<feature type="transmembrane region" description="Helical" evidence="2">
    <location>
        <begin position="20"/>
        <end position="38"/>
    </location>
</feature>
<protein>
    <submittedName>
        <fullName evidence="3">Uncharacterized protein</fullName>
    </submittedName>
</protein>
<feature type="region of interest" description="Disordered" evidence="1">
    <location>
        <begin position="1129"/>
        <end position="1176"/>
    </location>
</feature>
<feature type="region of interest" description="Disordered" evidence="1">
    <location>
        <begin position="2374"/>
        <end position="2402"/>
    </location>
</feature>
<gene>
    <name evidence="3" type="ORF">Pan161_55800</name>
</gene>
<feature type="compositionally biased region" description="Polar residues" evidence="1">
    <location>
        <begin position="1140"/>
        <end position="1160"/>
    </location>
</feature>
<sequence length="2767" mass="306756">MRLNKTSSAANTIPVRRTILLQRVITGIFLLMVSVSVMRSGLNQQSIAAENPTAKKQAIRSNFKKWPDTAVYLPIDQLDAIMSRDKSGVLLSRSEYDSLKKQAKQGSGVVDLPASNALIYAADYQTTIVDRQLLIKATISIRQFRQQLTVINLPFSGLAVESAQLNQQPAMIARSASQTHMLQLFSQQSGAHQLILQLSAPLNTVGSDQVSQFQLLPGVASQFKIELPEKQHLIVNELKVKPSDTAGKVVAYEFPIGGTGQVVLKITEQNHEQSNDSLIFARSGIGVSVSPGKVAWQAQTTLSIFGQSLDQLLLSVPQNLEITSVESTGLESWVLNDSLNDRRRTEITLNYRQPVEGERQIICRGVMTTEAEEAWQVPNLLIEKVNSHVGSVLIRYPPGVRLQVEKTNNVRRKAMEITPMGKRSATDPGLDFDFWQQKFEIALLTQEKRSEVQMAASTVVDLNEQGMDLRLVTTVESLFAPMFEFQMKIPAEWTILGASLQDQTIDWKESSREAGSKLVRLSFPQPLSANQEAKVIVTAHRDLENWPPESESQLLSIPQVELPQAKILEGSLIINADSDWDLIPSELVNLEPLQEQIPQMRFGYQYQDNQYSGSLTISRKPLQLVAHHLQYVRLDPTTLFSHFETTLNVERGSYRSLMVALPENVSQRLQFRLINSAGKILEQVAQEPQNGVRVWDLKMDRRLSGKQILSVTVEQPRNKGETVNVPQLQLMSADRQYGEVAFEAEGDQRLKIKATGIRGQTLTTIDAAELPVPIAYQPRERIVAAYRFVGIGHQIEVLETRFDQTAVPTAIAQLMSLKSVIGPNREVQNEVVLNFSAVGIQALQVSLPEGAQLLSALVQGTPVEVRKTENAFIIPVTSDVQEHNVHTLQLLYDANRLTSQGANQLSQSPPRIAVVDGTGAIQPLKVLSQTWSILYPYDYFVSESSGDFVPEHALPRLGILENFRQHISLLSTRGVFNRSMIVFFIVFTILVSIFAFRKGGFSAVITLLAGFCVLWLVFDLVSPALHPLSSVESKPGAFNQASIAISNYHQPGSGRGYFYLAETEGTKQQDGTNVRFRNDAVPLGVDFDFNVQDEATSRAGSDARLNNEAEPADSEMLGQANQRLLAKSKRRIEGDKVFQRSESSQSPRINVTPVPDSSMQGKPVDQPTRSAGETAKKEALGKLSIANPERALGGRLSVIASLPQPEGFRSMAFQYYGEPQEQPLSLQVSLQQARSSQKLFLAVMFGVFWAGWLLRKLTCYKRLLVLLAGILLPVACSSLLPVRFQPVLDGLFSGTLLAGLCWGFEWMVRTLKREFKGAIKVPSTKQATVASLILMGFIFCDSPAVYAQNKPSGIVAQQKPIVSLPKPPQNLIIPYEAGTDPLDSQRIFLPREEFKRLWNAAHPDQPLQQGADSLGAISQALYAAEIKPGAEPGQAVVHITGRLVIHTTGVQPVTLPLPLGKAALSNATLDGKTATLLTHPLNQFSATKSVAEHFYSIVVAKPGLHLLDLEFDLPAQQTGSAGSFQMNLQPVASGRLTVNLPTPDAELSVTGIRTTYRKVRTADKATLELPIDQGGDIQIAWRPAEERGAIQGIVQCQTTQAVLLQDAGVQLQSKHHYRVRQGQINQATLKISEDLRVQSITGPDVGGWEIMGSGEARQIKVFLRRDIKETTSIKLIAFQSLSVGKQSRTLELPQIVPENVTNENGTVGVYAQSQFQIRPEKISGAIQIDSAQFVNPETSTTDWKVDGLALKPQWAYRFSRRPLSLGFSLSRRQSDKQAIAEHAVFVSPRKMSLSSRIRYQLKGIPESTFVLELPESYLVLNVNAPGMDDWYVIEQNADDMRVLVVEFAELKTDKVEIVCEGVIPRDASQREAEIMILTPLEVSAVRSDLAIWCDDSLIARVPELQDWRAISAEDLPAGMKMQQSRLPQFVFRSTAELPEWIKLELSPAQPSITANSLVMTTVGNVSVSHTVGIRWSIQGAATDILSFTTPLGLGEHLDFRGDGIRQIDKRVIGDAVVQWTIHLQNSVEGSYFITAESTQSPPASQQIEIPRVRVMDASGLVDPQTTELETQQHYLMLVNHSWARLSLLNPESIVSVSREEMPLKINDALANQAMELARIIGTAKPPQFQIQQFQSDQGAAAAVNLSELTTVLAHDGSWKTHAAYRIRNRSRQFLAIRIPEKSQILSAFVKEVPVAPVLLKQKKEKSGSEHQVYLLALPKTSAADLSFSVNLILTGRLSKPLPRDSFRWQADVIDLQPPQVVVPAENAEYGIPVAQTRWNVYIPDDYSATARLDDPRTNMTPVESHQAQEDTSLTNMVKDVENLYSVYNSSKSDRVRSRAISNLKQLELKLDSSSQQGQQGQRLWQQISEIQSKEQQRQAQKEKLLGESKDGRADSQADFDSEETFNQLVIGNNTALFEANRSQNQSTQWGMPETGTPIGRPGPPSIPLGEPASVKSHTIRNLGSKNLPQPVDSIEYKLDSRALRRQQSLQNTTDQLQSSSMQSLDRKNTDLPGLQEKGRAPAVKSRKLEELVDKFNELVDQRHYTEAEVIAKQAKTLDPQNPVTVTMEWKSKFLRREASNNAMADRKESNIWNQLNDVDESLADAYTPDIKFGSDAKEWEDLTIRRNKYPGKKQNQIREPQQNQLAGWSQAGGISLKFDIPLQGHKLEFTKISGQPRLALDVRPDNTLQFGSALIWTVVWIVILVALFWGLPRIVRSEAAQRRLGITLVLIGLVGWLFLAGGIAGFAMACFLIGAVCLACQYVKRTA</sequence>
<keyword evidence="4" id="KW-1185">Reference proteome</keyword>
<keyword evidence="2" id="KW-0812">Transmembrane</keyword>
<organism evidence="3 4">
    <name type="scientific">Gimesia algae</name>
    <dbReference type="NCBI Taxonomy" id="2527971"/>
    <lineage>
        <taxon>Bacteria</taxon>
        <taxon>Pseudomonadati</taxon>
        <taxon>Planctomycetota</taxon>
        <taxon>Planctomycetia</taxon>
        <taxon>Planctomycetales</taxon>
        <taxon>Planctomycetaceae</taxon>
        <taxon>Gimesia</taxon>
    </lineage>
</organism>
<feature type="transmembrane region" description="Helical" evidence="2">
    <location>
        <begin position="2723"/>
        <end position="2739"/>
    </location>
</feature>
<feature type="compositionally biased region" description="Basic and acidic residues" evidence="1">
    <location>
        <begin position="2374"/>
        <end position="2395"/>
    </location>
</feature>
<feature type="transmembrane region" description="Helical" evidence="2">
    <location>
        <begin position="1003"/>
        <end position="1025"/>
    </location>
</feature>
<feature type="region of interest" description="Disordered" evidence="1">
    <location>
        <begin position="2488"/>
        <end position="2524"/>
    </location>
</feature>
<feature type="transmembrane region" description="Helical" evidence="2">
    <location>
        <begin position="1263"/>
        <end position="1284"/>
    </location>
</feature>
<keyword evidence="2" id="KW-1133">Transmembrane helix</keyword>
<feature type="region of interest" description="Disordered" evidence="1">
    <location>
        <begin position="2421"/>
        <end position="2446"/>
    </location>
</feature>
<accession>A0A517VLJ3</accession>
<proteinExistence type="predicted"/>
<keyword evidence="2" id="KW-0472">Membrane</keyword>
<dbReference type="KEGG" id="gax:Pan161_55800"/>